<dbReference type="InterPro" id="IPR011467">
    <property type="entry name" value="DUF1573"/>
</dbReference>
<dbReference type="Pfam" id="PF22544">
    <property type="entry name" value="HYDIN_VesB_CFA65-like_Ig"/>
    <property type="match status" value="1"/>
</dbReference>
<dbReference type="Proteomes" id="UP000297872">
    <property type="component" value="Unassembled WGS sequence"/>
</dbReference>
<dbReference type="PANTHER" id="PTHR37833">
    <property type="entry name" value="LIPOPROTEIN-RELATED"/>
    <property type="match status" value="1"/>
</dbReference>
<dbReference type="PANTHER" id="PTHR37833:SF1">
    <property type="entry name" value="SIGNAL PEPTIDE PROTEIN"/>
    <property type="match status" value="1"/>
</dbReference>
<accession>A0A4Y8V6S0</accession>
<evidence type="ECO:0000256" key="2">
    <source>
        <dbReference type="ARBA" id="ARBA00004496"/>
    </source>
</evidence>
<dbReference type="OrthoDB" id="1466304at2"/>
<keyword evidence="4" id="KW-0969">Cilium</keyword>
<feature type="domain" description="HYDIN/VesB/CFA65-like Ig-like" evidence="6">
    <location>
        <begin position="256"/>
        <end position="354"/>
    </location>
</feature>
<dbReference type="Pfam" id="PF07610">
    <property type="entry name" value="DUF1573"/>
    <property type="match status" value="1"/>
</dbReference>
<keyword evidence="3" id="KW-0963">Cytoplasm</keyword>
<dbReference type="EMBL" id="SGVY01000046">
    <property type="protein sequence ID" value="TFH76391.1"/>
    <property type="molecule type" value="Genomic_DNA"/>
</dbReference>
<comment type="caution">
    <text evidence="7">The sequence shown here is derived from an EMBL/GenBank/DDBJ whole genome shotgun (WGS) entry which is preliminary data.</text>
</comment>
<evidence type="ECO:0000256" key="3">
    <source>
        <dbReference type="ARBA" id="ARBA00022490"/>
    </source>
</evidence>
<keyword evidence="8" id="KW-1185">Reference proteome</keyword>
<dbReference type="GO" id="GO:0005737">
    <property type="term" value="C:cytoplasm"/>
    <property type="evidence" value="ECO:0007669"/>
    <property type="project" value="UniProtKB-SubCell"/>
</dbReference>
<dbReference type="AlphaFoldDB" id="A0A4Y8V6S0"/>
<comment type="subcellular location">
    <subcellularLocation>
        <location evidence="1">Cell projection</location>
        <location evidence="1">Cilium</location>
    </subcellularLocation>
    <subcellularLocation>
        <location evidence="2">Cytoplasm</location>
    </subcellularLocation>
</comment>
<evidence type="ECO:0000256" key="4">
    <source>
        <dbReference type="ARBA" id="ARBA00023069"/>
    </source>
</evidence>
<dbReference type="InterPro" id="IPR053879">
    <property type="entry name" value="HYDIN_VesB_CFA65-like_Ig"/>
</dbReference>
<dbReference type="Gene3D" id="2.60.40.10">
    <property type="entry name" value="Immunoglobulins"/>
    <property type="match status" value="3"/>
</dbReference>
<evidence type="ECO:0000259" key="6">
    <source>
        <dbReference type="Pfam" id="PF22544"/>
    </source>
</evidence>
<evidence type="ECO:0000256" key="5">
    <source>
        <dbReference type="ARBA" id="ARBA00023273"/>
    </source>
</evidence>
<organism evidence="7 8">
    <name type="scientific">Segatella hominis</name>
    <dbReference type="NCBI Taxonomy" id="2518605"/>
    <lineage>
        <taxon>Bacteria</taxon>
        <taxon>Pseudomonadati</taxon>
        <taxon>Bacteroidota</taxon>
        <taxon>Bacteroidia</taxon>
        <taxon>Bacteroidales</taxon>
        <taxon>Prevotellaceae</taxon>
        <taxon>Segatella</taxon>
    </lineage>
</organism>
<keyword evidence="5" id="KW-0966">Cell projection</keyword>
<name>A0A4Y8V6S0_9BACT</name>
<reference evidence="7 8" key="1">
    <citation type="submission" date="2019-02" db="EMBL/GenBank/DDBJ databases">
        <title>Draft Genome Sequence of the Prevotella sp. BCRC 81118, Isolated from Human Feces.</title>
        <authorList>
            <person name="Huang C.-H."/>
        </authorList>
    </citation>
    <scope>NUCLEOTIDE SEQUENCE [LARGE SCALE GENOMIC DNA]</scope>
    <source>
        <strain evidence="7 8">BCRC 81118</strain>
    </source>
</reference>
<evidence type="ECO:0000313" key="7">
    <source>
        <dbReference type="EMBL" id="TFH76391.1"/>
    </source>
</evidence>
<protein>
    <submittedName>
        <fullName evidence="7">DUF1573 domain-containing protein</fullName>
    </submittedName>
</protein>
<proteinExistence type="predicted"/>
<sequence length="358" mass="39435">MDINKRIEVLLCTTLVAMAANAQKLTTQNEKVDCGQIVYLHPVTAEFQMKNDGNRSLIINDVKKSCGCTDVSYPKTSIPAGDSFVVKMTYDAKQMGTFHKQLLLYTNASEEPCLLTMQGKVVEKVSDFAGSYDYMLGAVKSDAQDVEFDDVNRGDRPVQRIHIFNPTESAMEPVVMHLPSYLTAQVSPSRLGPHRSGEVVLTLDSKKLHDFGLNQTSIYLGERPGDKISSEKEISVSAVLLPGFEEMTSSQKAQAPKVALSTSTLDLGSFNGKKKLKGEVILTNQGKSNLEIRSMQMFTEGLQVSLGKRTIKPGESVKLKVTAIAAILKKQRSRTPRVLMITNDPDHAKVVVRIQVKK</sequence>
<evidence type="ECO:0000256" key="1">
    <source>
        <dbReference type="ARBA" id="ARBA00004138"/>
    </source>
</evidence>
<evidence type="ECO:0000313" key="8">
    <source>
        <dbReference type="Proteomes" id="UP000297872"/>
    </source>
</evidence>
<gene>
    <name evidence="7" type="ORF">EXN75_13615</name>
</gene>
<dbReference type="InterPro" id="IPR013783">
    <property type="entry name" value="Ig-like_fold"/>
</dbReference>